<organism evidence="1">
    <name type="scientific">Triticum urartu</name>
    <name type="common">Red wild einkorn</name>
    <name type="synonym">Crithodium urartu</name>
    <dbReference type="NCBI Taxonomy" id="4572"/>
    <lineage>
        <taxon>Eukaryota</taxon>
        <taxon>Viridiplantae</taxon>
        <taxon>Streptophyta</taxon>
        <taxon>Embryophyta</taxon>
        <taxon>Tracheophyta</taxon>
        <taxon>Spermatophyta</taxon>
        <taxon>Magnoliopsida</taxon>
        <taxon>Liliopsida</taxon>
        <taxon>Poales</taxon>
        <taxon>Poaceae</taxon>
        <taxon>BOP clade</taxon>
        <taxon>Pooideae</taxon>
        <taxon>Triticodae</taxon>
        <taxon>Triticeae</taxon>
        <taxon>Triticinae</taxon>
        <taxon>Triticum</taxon>
    </lineage>
</organism>
<evidence type="ECO:0000313" key="1">
    <source>
        <dbReference type="EMBL" id="EMS49302.1"/>
    </source>
</evidence>
<reference evidence="1" key="1">
    <citation type="journal article" date="2013" name="Nature">
        <title>Draft genome of the wheat A-genome progenitor Triticum urartu.</title>
        <authorList>
            <person name="Ling H.Q."/>
            <person name="Zhao S."/>
            <person name="Liu D."/>
            <person name="Wang J."/>
            <person name="Sun H."/>
            <person name="Zhang C."/>
            <person name="Fan H."/>
            <person name="Li D."/>
            <person name="Dong L."/>
            <person name="Tao Y."/>
            <person name="Gao C."/>
            <person name="Wu H."/>
            <person name="Li Y."/>
            <person name="Cui Y."/>
            <person name="Guo X."/>
            <person name="Zheng S."/>
            <person name="Wang B."/>
            <person name="Yu K."/>
            <person name="Liang Q."/>
            <person name="Yang W."/>
            <person name="Lou X."/>
            <person name="Chen J."/>
            <person name="Feng M."/>
            <person name="Jian J."/>
            <person name="Zhang X."/>
            <person name="Luo G."/>
            <person name="Jiang Y."/>
            <person name="Liu J."/>
            <person name="Wang Z."/>
            <person name="Sha Y."/>
            <person name="Zhang B."/>
            <person name="Wu H."/>
            <person name="Tang D."/>
            <person name="Shen Q."/>
            <person name="Xue P."/>
            <person name="Zou S."/>
            <person name="Wang X."/>
            <person name="Liu X."/>
            <person name="Wang F."/>
            <person name="Yang Y."/>
            <person name="An X."/>
            <person name="Dong Z."/>
            <person name="Zhang K."/>
            <person name="Zhang X."/>
            <person name="Luo M.C."/>
            <person name="Dvorak J."/>
            <person name="Tong Y."/>
            <person name="Wang J."/>
            <person name="Yang H."/>
            <person name="Li Z."/>
            <person name="Wang D."/>
            <person name="Zhang A."/>
            <person name="Wang J."/>
        </authorList>
    </citation>
    <scope>NUCLEOTIDE SEQUENCE</scope>
</reference>
<dbReference type="AlphaFoldDB" id="M7YPH3"/>
<dbReference type="EMBL" id="KD244555">
    <property type="protein sequence ID" value="EMS49302.1"/>
    <property type="molecule type" value="Genomic_DNA"/>
</dbReference>
<accession>M7YPH3</accession>
<gene>
    <name evidence="1" type="ORF">TRIUR3_07561</name>
</gene>
<proteinExistence type="predicted"/>
<protein>
    <submittedName>
        <fullName evidence="1">Uncharacterized protein</fullName>
    </submittedName>
</protein>
<sequence length="172" mass="17545">MSEPLCDTAAASLSRCRRRHNLQAMFSALQVGAADTAPPTDEADCVSVVAGGLGQYDISGGGSGPEVRIGSKGGAHDAGDGVPAHAAEVGAGANEEAAPLQQRLFFYPVPRDLTGVFVAVPQRPPPAKKMLAHTLSLVPAVQHSAPACMLVCASPRHIVATASAGKKMLANK</sequence>
<name>M7YPH3_TRIUA</name>